<evidence type="ECO:0000313" key="2">
    <source>
        <dbReference type="EMBL" id="KZT23914.1"/>
    </source>
</evidence>
<feature type="domain" description="F-box" evidence="1">
    <location>
        <begin position="53"/>
        <end position="113"/>
    </location>
</feature>
<dbReference type="STRING" id="1314782.A0A165RJT4"/>
<proteinExistence type="predicted"/>
<evidence type="ECO:0000313" key="3">
    <source>
        <dbReference type="Proteomes" id="UP000076761"/>
    </source>
</evidence>
<dbReference type="SUPFAM" id="SSF81383">
    <property type="entry name" value="F-box domain"/>
    <property type="match status" value="1"/>
</dbReference>
<dbReference type="Gene3D" id="1.20.1280.50">
    <property type="match status" value="1"/>
</dbReference>
<dbReference type="OrthoDB" id="3264373at2759"/>
<dbReference type="InParanoid" id="A0A165RJT4"/>
<dbReference type="Proteomes" id="UP000076761">
    <property type="component" value="Unassembled WGS sequence"/>
</dbReference>
<gene>
    <name evidence="2" type="ORF">NEOLEDRAFT_1242861</name>
</gene>
<sequence length="539" mass="61301">MDKEALLTETDASPPDESAFVVETRKEIEEKISEHYTEIIGLRRRLNALLPTARLPPELLAEIFLAYMNTHENSAFYSFSRYEYHRRFYIAQVCQHWRQVALEDPRLWANIDLSAGPRYVKEMLFRSKKAPLAISGNVSSYEDSSASFELILAELSRVHVIDLIVTRSFLQEFHTTGPRNVPCLRVLKLSRSQDRVTLPLPFLSTLLLSNLEDLSVEGFPLDSFRMLVLPSLTSFSWTTSSVKSTVSSLLTLLRNTPLLCTLIFSYSFMSSDESTTQPNVNLPQLIHLTIRCAPTPCAELLAHLSFPAHATTEIVVQPLSVVPAERSLTALGLIAVAMRDILESEPLRTFVIDSDACYVEFNGWTTVLPRDSRRESLEPKFSLVVFDSGDLWKAAEVVEVVASKLPLSNVDCLKLDGVCGFRTWKRAFRRMVHLTQLHVCETAAYGLPAALGFHSHKKKVKKAVCADANMIATEDDLDPHIRLFPRLEYIRLEEVQFYKVYEAPEDKDFMKQFERALKSMKYDHHKFPHVDILRAVNFA</sequence>
<dbReference type="EMBL" id="KV425581">
    <property type="protein sequence ID" value="KZT23914.1"/>
    <property type="molecule type" value="Genomic_DNA"/>
</dbReference>
<dbReference type="AlphaFoldDB" id="A0A165RJT4"/>
<dbReference type="InterPro" id="IPR001810">
    <property type="entry name" value="F-box_dom"/>
</dbReference>
<dbReference type="Pfam" id="PF12937">
    <property type="entry name" value="F-box-like"/>
    <property type="match status" value="1"/>
</dbReference>
<evidence type="ECO:0000259" key="1">
    <source>
        <dbReference type="Pfam" id="PF12937"/>
    </source>
</evidence>
<organism evidence="2 3">
    <name type="scientific">Neolentinus lepideus HHB14362 ss-1</name>
    <dbReference type="NCBI Taxonomy" id="1314782"/>
    <lineage>
        <taxon>Eukaryota</taxon>
        <taxon>Fungi</taxon>
        <taxon>Dikarya</taxon>
        <taxon>Basidiomycota</taxon>
        <taxon>Agaricomycotina</taxon>
        <taxon>Agaricomycetes</taxon>
        <taxon>Gloeophyllales</taxon>
        <taxon>Gloeophyllaceae</taxon>
        <taxon>Neolentinus</taxon>
    </lineage>
</organism>
<reference evidence="2 3" key="1">
    <citation type="journal article" date="2016" name="Mol. Biol. Evol.">
        <title>Comparative Genomics of Early-Diverging Mushroom-Forming Fungi Provides Insights into the Origins of Lignocellulose Decay Capabilities.</title>
        <authorList>
            <person name="Nagy L.G."/>
            <person name="Riley R."/>
            <person name="Tritt A."/>
            <person name="Adam C."/>
            <person name="Daum C."/>
            <person name="Floudas D."/>
            <person name="Sun H."/>
            <person name="Yadav J.S."/>
            <person name="Pangilinan J."/>
            <person name="Larsson K.H."/>
            <person name="Matsuura K."/>
            <person name="Barry K."/>
            <person name="Labutti K."/>
            <person name="Kuo R."/>
            <person name="Ohm R.A."/>
            <person name="Bhattacharya S.S."/>
            <person name="Shirouzu T."/>
            <person name="Yoshinaga Y."/>
            <person name="Martin F.M."/>
            <person name="Grigoriev I.V."/>
            <person name="Hibbett D.S."/>
        </authorList>
    </citation>
    <scope>NUCLEOTIDE SEQUENCE [LARGE SCALE GENOMIC DNA]</scope>
    <source>
        <strain evidence="2 3">HHB14362 ss-1</strain>
    </source>
</reference>
<keyword evidence="3" id="KW-1185">Reference proteome</keyword>
<dbReference type="InterPro" id="IPR036047">
    <property type="entry name" value="F-box-like_dom_sf"/>
</dbReference>
<name>A0A165RJT4_9AGAM</name>
<accession>A0A165RJT4</accession>
<protein>
    <recommendedName>
        <fullName evidence="1">F-box domain-containing protein</fullName>
    </recommendedName>
</protein>